<keyword evidence="2" id="KW-0203">Cytokinin biosynthesis</keyword>
<keyword evidence="2" id="KW-0378">Hydrolase</keyword>
<dbReference type="GO" id="GO:0009691">
    <property type="term" value="P:cytokinin biosynthetic process"/>
    <property type="evidence" value="ECO:0007669"/>
    <property type="project" value="UniProtKB-UniRule"/>
</dbReference>
<dbReference type="InterPro" id="IPR005269">
    <property type="entry name" value="LOG"/>
</dbReference>
<dbReference type="KEGG" id="cari:FNU76_08820"/>
<dbReference type="OrthoDB" id="9801098at2"/>
<evidence type="ECO:0000313" key="4">
    <source>
        <dbReference type="Proteomes" id="UP000317550"/>
    </source>
</evidence>
<dbReference type="AlphaFoldDB" id="A0A516SE66"/>
<organism evidence="3 4">
    <name type="scientific">Chitinimonas arctica</name>
    <dbReference type="NCBI Taxonomy" id="2594795"/>
    <lineage>
        <taxon>Bacteria</taxon>
        <taxon>Pseudomonadati</taxon>
        <taxon>Pseudomonadota</taxon>
        <taxon>Betaproteobacteria</taxon>
        <taxon>Neisseriales</taxon>
        <taxon>Chitinibacteraceae</taxon>
        <taxon>Chitinimonas</taxon>
    </lineage>
</organism>
<accession>A0A516SE66</accession>
<dbReference type="Proteomes" id="UP000317550">
    <property type="component" value="Chromosome"/>
</dbReference>
<comment type="catalytic activity">
    <reaction evidence="1">
        <text>AMP + H2O = D-ribose 5-phosphate + adenine</text>
        <dbReference type="Rhea" id="RHEA:20129"/>
        <dbReference type="ChEBI" id="CHEBI:15377"/>
        <dbReference type="ChEBI" id="CHEBI:16708"/>
        <dbReference type="ChEBI" id="CHEBI:78346"/>
        <dbReference type="ChEBI" id="CHEBI:456215"/>
        <dbReference type="EC" id="3.2.2.4"/>
    </reaction>
</comment>
<name>A0A516SE66_9NEIS</name>
<dbReference type="GO" id="GO:0005829">
    <property type="term" value="C:cytosol"/>
    <property type="evidence" value="ECO:0007669"/>
    <property type="project" value="TreeGrafter"/>
</dbReference>
<dbReference type="SUPFAM" id="SSF102405">
    <property type="entry name" value="MCP/YpsA-like"/>
    <property type="match status" value="1"/>
</dbReference>
<dbReference type="Pfam" id="PF03641">
    <property type="entry name" value="Lysine_decarbox"/>
    <property type="match status" value="1"/>
</dbReference>
<dbReference type="InterPro" id="IPR052341">
    <property type="entry name" value="LOG_family_nucleotidases"/>
</dbReference>
<dbReference type="NCBIfam" id="TIGR00730">
    <property type="entry name" value="Rossman fold protein, TIGR00730 family"/>
    <property type="match status" value="1"/>
</dbReference>
<dbReference type="EC" id="3.2.2.n1" evidence="2"/>
<gene>
    <name evidence="3" type="ORF">FNU76_08820</name>
</gene>
<dbReference type="PANTHER" id="PTHR43393">
    <property type="entry name" value="CYTOKININ RIBOSIDE 5'-MONOPHOSPHATE PHOSPHORIBOHYDROLASE"/>
    <property type="match status" value="1"/>
</dbReference>
<evidence type="ECO:0000256" key="1">
    <source>
        <dbReference type="ARBA" id="ARBA00000274"/>
    </source>
</evidence>
<protein>
    <recommendedName>
        <fullName evidence="2">Cytokinin riboside 5'-monophosphate phosphoribohydrolase</fullName>
        <ecNumber evidence="2">3.2.2.n1</ecNumber>
    </recommendedName>
</protein>
<evidence type="ECO:0000313" key="3">
    <source>
        <dbReference type="EMBL" id="QDQ26457.1"/>
    </source>
</evidence>
<keyword evidence="4" id="KW-1185">Reference proteome</keyword>
<proteinExistence type="inferred from homology"/>
<dbReference type="PANTHER" id="PTHR43393:SF2">
    <property type="entry name" value="CYTOKININ RIBOSIDE 5'-MONOPHOSPHATE PHOSPHORIBOHYDROLASE"/>
    <property type="match status" value="1"/>
</dbReference>
<sequence>MSAHSKLPSDSDPATIAATQAYRSREAWRVFEIMSEFVEATERLQAIQPAVSIFGSARTSRDHPYYQLTEEIGRLLSDAGFSVISGGGPGIMEAANKGAFHGKSPSVGLNIQLEHEQHGNPYQDVSQSFRHFFARKVMFVKNATAYVVMPGGFGTLDEVSEALTLIQTGKSRKIPIILVGSAFWSGLLDWFRGTLLSERMINPDDMNLIQVIDDPRAVVDAIFAFYETRGFGLSPAEREMQLSL</sequence>
<dbReference type="EMBL" id="CP041730">
    <property type="protein sequence ID" value="QDQ26457.1"/>
    <property type="molecule type" value="Genomic_DNA"/>
</dbReference>
<comment type="similarity">
    <text evidence="2">Belongs to the LOG family.</text>
</comment>
<dbReference type="Gene3D" id="3.40.50.450">
    <property type="match status" value="1"/>
</dbReference>
<dbReference type="InterPro" id="IPR031100">
    <property type="entry name" value="LOG_fam"/>
</dbReference>
<dbReference type="GO" id="GO:0008714">
    <property type="term" value="F:AMP nucleosidase activity"/>
    <property type="evidence" value="ECO:0007669"/>
    <property type="project" value="UniProtKB-EC"/>
</dbReference>
<dbReference type="RefSeq" id="WP_144277851.1">
    <property type="nucleotide sequence ID" value="NZ_CP041730.1"/>
</dbReference>
<evidence type="ECO:0000256" key="2">
    <source>
        <dbReference type="RuleBase" id="RU363015"/>
    </source>
</evidence>
<reference evidence="4" key="1">
    <citation type="submission" date="2019-07" db="EMBL/GenBank/DDBJ databases">
        <title>Chitinimonas sp. nov., isolated from Ny-Alesund, arctica soil.</title>
        <authorList>
            <person name="Xu Q."/>
            <person name="Peng F."/>
        </authorList>
    </citation>
    <scope>NUCLEOTIDE SEQUENCE [LARGE SCALE GENOMIC DNA]</scope>
    <source>
        <strain evidence="4">R3-44</strain>
    </source>
</reference>